<evidence type="ECO:0000256" key="1">
    <source>
        <dbReference type="SAM" id="Phobius"/>
    </source>
</evidence>
<evidence type="ECO:0000313" key="2">
    <source>
        <dbReference type="EMBL" id="EFB75337.1"/>
    </source>
</evidence>
<feature type="transmembrane region" description="Helical" evidence="1">
    <location>
        <begin position="250"/>
        <end position="279"/>
    </location>
</feature>
<sequence length="513" mass="58095">MKLSILRQKAEPFCSRLFNGLCLLLFAFLFCSSLTSSWLNHEVDDEFVYYQKDSLFGNLLLLILTLAGLTLLAHLLQKLVCRPRMNLLALGASALAIGISLYWVQSSGTYPRADQEFIWEQAQLFNAGDFSGLQPGGYVAIYQQQLGIITVLRILDWIAPFFHTQGWYLFQLFSALTTGVLVYAGFRIVALLTHDQRTAGLLYLLLALVCAPMYLYTSFVYGESSSTAFSMLAAWMFLEYRKTPRVSCLIGLYFSTALALLLRTNTIIVFIAFAIVVVIQLLRKATRHQAVIGLALLLAMLTPTALTQTLYGDKIPEESKTMPAILFIAMGTNDDVPNAGWYNSYSYLLYQDCDYDPQSAYPEARGYLVSFWARCREDPAYAVDFYNRKISSQWNAPMYQCIFMNSRVEGPQTALVQDLYQGEGNRRLTDFMNFYQSLIYGGVLVFTIFALKRRVSLEQDLLLIAVFGGFLFSVLWEAKARYVFPYFLLMIPCAAVGISALITGFRRRFIRTA</sequence>
<dbReference type="OrthoDB" id="1998185at2"/>
<feature type="transmembrane region" description="Helical" evidence="1">
    <location>
        <begin position="55"/>
        <end position="75"/>
    </location>
</feature>
<keyword evidence="3" id="KW-1185">Reference proteome</keyword>
<gene>
    <name evidence="2" type="ORF">SUBVAR_06458</name>
</gene>
<evidence type="ECO:0008006" key="4">
    <source>
        <dbReference type="Google" id="ProtNLM"/>
    </source>
</evidence>
<feature type="transmembrane region" description="Helical" evidence="1">
    <location>
        <begin position="201"/>
        <end position="221"/>
    </location>
</feature>
<dbReference type="RefSeq" id="WP_007047822.1">
    <property type="nucleotide sequence ID" value="NZ_GG704769.1"/>
</dbReference>
<dbReference type="AlphaFoldDB" id="D1PPZ2"/>
<feature type="transmembrane region" description="Helical" evidence="1">
    <location>
        <begin position="460"/>
        <end position="478"/>
    </location>
</feature>
<dbReference type="HOGENOM" id="CLU_024120_0_0_9"/>
<feature type="transmembrane region" description="Helical" evidence="1">
    <location>
        <begin position="21"/>
        <end position="39"/>
    </location>
</feature>
<dbReference type="STRING" id="411471.SUBVAR_06458"/>
<name>D1PPZ2_9FIRM</name>
<dbReference type="eggNOG" id="ENOG5031R8Y">
    <property type="taxonomic scope" value="Bacteria"/>
</dbReference>
<proteinExistence type="predicted"/>
<keyword evidence="1" id="KW-0812">Transmembrane</keyword>
<feature type="transmembrane region" description="Helical" evidence="1">
    <location>
        <begin position="167"/>
        <end position="189"/>
    </location>
</feature>
<accession>D1PPZ2</accession>
<reference evidence="2" key="1">
    <citation type="submission" date="2009-12" db="EMBL/GenBank/DDBJ databases">
        <authorList>
            <person name="Weinstock G."/>
            <person name="Sodergren E."/>
            <person name="Clifton S."/>
            <person name="Fulton L."/>
            <person name="Fulton B."/>
            <person name="Courtney L."/>
            <person name="Fronick C."/>
            <person name="Harrison M."/>
            <person name="Strong C."/>
            <person name="Farmer C."/>
            <person name="Delahaunty K."/>
            <person name="Markovic C."/>
            <person name="Hall O."/>
            <person name="Minx P."/>
            <person name="Tomlinson C."/>
            <person name="Mitreva M."/>
            <person name="Nelson J."/>
            <person name="Hou S."/>
            <person name="Wollam A."/>
            <person name="Pepin K.H."/>
            <person name="Johnson M."/>
            <person name="Bhonagiri V."/>
            <person name="Nash W.E."/>
            <person name="Warren W."/>
            <person name="Chinwalla A."/>
            <person name="Mardis E.R."/>
            <person name="Wilson R.K."/>
        </authorList>
    </citation>
    <scope>NUCLEOTIDE SEQUENCE [LARGE SCALE GENOMIC DNA]</scope>
    <source>
        <strain evidence="2">DSM 15176</strain>
    </source>
</reference>
<feature type="transmembrane region" description="Helical" evidence="1">
    <location>
        <begin position="87"/>
        <end position="104"/>
    </location>
</feature>
<evidence type="ECO:0000313" key="3">
    <source>
        <dbReference type="Proteomes" id="UP000003438"/>
    </source>
</evidence>
<comment type="caution">
    <text evidence="2">The sequence shown here is derived from an EMBL/GenBank/DDBJ whole genome shotgun (WGS) entry which is preliminary data.</text>
</comment>
<dbReference type="Proteomes" id="UP000003438">
    <property type="component" value="Unassembled WGS sequence"/>
</dbReference>
<keyword evidence="1" id="KW-1133">Transmembrane helix</keyword>
<feature type="transmembrane region" description="Helical" evidence="1">
    <location>
        <begin position="484"/>
        <end position="505"/>
    </location>
</feature>
<protein>
    <recommendedName>
        <fullName evidence="4">Glycosyltransferase RgtA/B/C/D-like domain-containing protein</fullName>
    </recommendedName>
</protein>
<organism evidence="2 3">
    <name type="scientific">Subdoligranulum variabile DSM 15176</name>
    <dbReference type="NCBI Taxonomy" id="411471"/>
    <lineage>
        <taxon>Bacteria</taxon>
        <taxon>Bacillati</taxon>
        <taxon>Bacillota</taxon>
        <taxon>Clostridia</taxon>
        <taxon>Eubacteriales</taxon>
        <taxon>Oscillospiraceae</taxon>
        <taxon>Subdoligranulum</taxon>
    </lineage>
</organism>
<feature type="transmembrane region" description="Helical" evidence="1">
    <location>
        <begin position="434"/>
        <end position="451"/>
    </location>
</feature>
<dbReference type="EMBL" id="ACBY02000029">
    <property type="protein sequence ID" value="EFB75337.1"/>
    <property type="molecule type" value="Genomic_DNA"/>
</dbReference>
<feature type="transmembrane region" description="Helical" evidence="1">
    <location>
        <begin position="291"/>
        <end position="311"/>
    </location>
</feature>
<keyword evidence="1" id="KW-0472">Membrane</keyword>